<dbReference type="Gene3D" id="3.40.50.720">
    <property type="entry name" value="NAD(P)-binding Rossmann-like Domain"/>
    <property type="match status" value="1"/>
</dbReference>
<organism evidence="1 2">
    <name type="scientific">Ranitomeya imitator</name>
    <name type="common">mimic poison frog</name>
    <dbReference type="NCBI Taxonomy" id="111125"/>
    <lineage>
        <taxon>Eukaryota</taxon>
        <taxon>Metazoa</taxon>
        <taxon>Chordata</taxon>
        <taxon>Craniata</taxon>
        <taxon>Vertebrata</taxon>
        <taxon>Euteleostomi</taxon>
        <taxon>Amphibia</taxon>
        <taxon>Batrachia</taxon>
        <taxon>Anura</taxon>
        <taxon>Neobatrachia</taxon>
        <taxon>Hyloidea</taxon>
        <taxon>Dendrobatidae</taxon>
        <taxon>Dendrobatinae</taxon>
        <taxon>Ranitomeya</taxon>
    </lineage>
</organism>
<reference evidence="1" key="1">
    <citation type="submission" date="2023-07" db="EMBL/GenBank/DDBJ databases">
        <authorList>
            <person name="Stuckert A."/>
        </authorList>
    </citation>
    <scope>NUCLEOTIDE SEQUENCE</scope>
</reference>
<evidence type="ECO:0000313" key="2">
    <source>
        <dbReference type="Proteomes" id="UP001176940"/>
    </source>
</evidence>
<name>A0ABN9KQX1_9NEOB</name>
<accession>A0ABN9KQX1</accession>
<proteinExistence type="predicted"/>
<dbReference type="EMBL" id="CAUEEQ010001570">
    <property type="protein sequence ID" value="CAJ0920277.1"/>
    <property type="molecule type" value="Genomic_DNA"/>
</dbReference>
<sequence>MKQAVLEMHDIIVQVDAILTVLKLGKVGEVYNIGATFEISVTQLAKELIRMIQNTSSDTETEFWMDYVTDR</sequence>
<evidence type="ECO:0000313" key="1">
    <source>
        <dbReference type="EMBL" id="CAJ0920277.1"/>
    </source>
</evidence>
<dbReference type="Proteomes" id="UP001176940">
    <property type="component" value="Unassembled WGS sequence"/>
</dbReference>
<gene>
    <name evidence="1" type="ORF">RIMI_LOCUS1223638</name>
</gene>
<keyword evidence="2" id="KW-1185">Reference proteome</keyword>
<protein>
    <submittedName>
        <fullName evidence="1">Uncharacterized protein</fullName>
    </submittedName>
</protein>
<dbReference type="Gene3D" id="3.90.25.10">
    <property type="entry name" value="UDP-galactose 4-epimerase, domain 1"/>
    <property type="match status" value="1"/>
</dbReference>
<comment type="caution">
    <text evidence="1">The sequence shown here is derived from an EMBL/GenBank/DDBJ whole genome shotgun (WGS) entry which is preliminary data.</text>
</comment>